<evidence type="ECO:0000313" key="4">
    <source>
        <dbReference type="Proteomes" id="UP000629468"/>
    </source>
</evidence>
<evidence type="ECO:0000256" key="2">
    <source>
        <dbReference type="SAM" id="Phobius"/>
    </source>
</evidence>
<keyword evidence="2" id="KW-0812">Transmembrane</keyword>
<sequence>MADGEPDRGVSKTWLSISVVVGTSLAIGIPVLMLRRAKAASLKLALDNPSAAPPPRRAVPSSSSSQVARSQHRIRALPTSNSPNHKTSPPPSDWDSSSSSLLAAISNSTASNALLAGKAFLIATTLVGVGAFAFVSTVQYLTGAYTVPDFARRMRYLADKHLTGLKSRIYRGPENEEERKASREAVPFGSVNEEEEWSWEEAEKRLKKAYDEGGFTLWSKVALRELEAESRIERARRRRESVEAENARS</sequence>
<protein>
    <submittedName>
        <fullName evidence="3">Uncharacterized protein</fullName>
    </submittedName>
</protein>
<keyword evidence="2" id="KW-1133">Transmembrane helix</keyword>
<dbReference type="AlphaFoldDB" id="A0A8H7F7C1"/>
<gene>
    <name evidence="3" type="ORF">Agabi119p4_1459</name>
</gene>
<feature type="compositionally biased region" description="Low complexity" evidence="1">
    <location>
        <begin position="58"/>
        <end position="69"/>
    </location>
</feature>
<organism evidence="3 4">
    <name type="scientific">Agaricus bisporus var. burnettii</name>
    <dbReference type="NCBI Taxonomy" id="192524"/>
    <lineage>
        <taxon>Eukaryota</taxon>
        <taxon>Fungi</taxon>
        <taxon>Dikarya</taxon>
        <taxon>Basidiomycota</taxon>
        <taxon>Agaricomycotina</taxon>
        <taxon>Agaricomycetes</taxon>
        <taxon>Agaricomycetidae</taxon>
        <taxon>Agaricales</taxon>
        <taxon>Agaricineae</taxon>
        <taxon>Agaricaceae</taxon>
        <taxon>Agaricus</taxon>
    </lineage>
</organism>
<accession>A0A8H7F7C1</accession>
<evidence type="ECO:0000313" key="3">
    <source>
        <dbReference type="EMBL" id="KAF7782083.1"/>
    </source>
</evidence>
<dbReference type="EMBL" id="JABXXO010000003">
    <property type="protein sequence ID" value="KAF7782083.1"/>
    <property type="molecule type" value="Genomic_DNA"/>
</dbReference>
<evidence type="ECO:0000256" key="1">
    <source>
        <dbReference type="SAM" id="MobiDB-lite"/>
    </source>
</evidence>
<feature type="region of interest" description="Disordered" evidence="1">
    <location>
        <begin position="48"/>
        <end position="99"/>
    </location>
</feature>
<keyword evidence="2" id="KW-0472">Membrane</keyword>
<feature type="transmembrane region" description="Helical" evidence="2">
    <location>
        <begin position="14"/>
        <end position="34"/>
    </location>
</feature>
<proteinExistence type="predicted"/>
<dbReference type="Proteomes" id="UP000629468">
    <property type="component" value="Unassembled WGS sequence"/>
</dbReference>
<feature type="compositionally biased region" description="Polar residues" evidence="1">
    <location>
        <begin position="78"/>
        <end position="87"/>
    </location>
</feature>
<feature type="transmembrane region" description="Helical" evidence="2">
    <location>
        <begin position="119"/>
        <end position="141"/>
    </location>
</feature>
<comment type="caution">
    <text evidence="3">The sequence shown here is derived from an EMBL/GenBank/DDBJ whole genome shotgun (WGS) entry which is preliminary data.</text>
</comment>
<name>A0A8H7F7C1_AGABI</name>
<reference evidence="3 4" key="1">
    <citation type="journal article" name="Sci. Rep.">
        <title>Telomere-to-telomere assembled and centromere annotated genomes of the two main subspecies of the button mushroom Agaricus bisporus reveal especially polymorphic chromosome ends.</title>
        <authorList>
            <person name="Sonnenberg A.S.M."/>
            <person name="Sedaghat-Telgerd N."/>
            <person name="Lavrijssen B."/>
            <person name="Ohm R.A."/>
            <person name="Hendrickx P.M."/>
            <person name="Scholtmeijer K."/>
            <person name="Baars J.J.P."/>
            <person name="van Peer A."/>
        </authorList>
    </citation>
    <scope>NUCLEOTIDE SEQUENCE [LARGE SCALE GENOMIC DNA]</scope>
    <source>
        <strain evidence="3 4">H119_p4</strain>
    </source>
</reference>